<dbReference type="Gene3D" id="3.40.50.300">
    <property type="entry name" value="P-loop containing nucleotide triphosphate hydrolases"/>
    <property type="match status" value="1"/>
</dbReference>
<protein>
    <submittedName>
        <fullName evidence="3">AAA family ATPase</fullName>
    </submittedName>
</protein>
<dbReference type="SMART" id="SM00382">
    <property type="entry name" value="AAA"/>
    <property type="match status" value="1"/>
</dbReference>
<feature type="coiled-coil region" evidence="1">
    <location>
        <begin position="69"/>
        <end position="96"/>
    </location>
</feature>
<dbReference type="RefSeq" id="WP_058929909.1">
    <property type="nucleotide sequence ID" value="NZ_CP013747.1"/>
</dbReference>
<name>A0A0U3QMC6_9MICC</name>
<dbReference type="PANTHER" id="PTHR37291">
    <property type="entry name" value="5-METHYLCYTOSINE-SPECIFIC RESTRICTION ENZYME B"/>
    <property type="match status" value="1"/>
</dbReference>
<evidence type="ECO:0000313" key="4">
    <source>
        <dbReference type="Proteomes" id="UP000065151"/>
    </source>
</evidence>
<dbReference type="Proteomes" id="UP000065151">
    <property type="component" value="Chromosome"/>
</dbReference>
<dbReference type="SUPFAM" id="SSF52540">
    <property type="entry name" value="P-loop containing nucleoside triphosphate hydrolases"/>
    <property type="match status" value="1"/>
</dbReference>
<dbReference type="GO" id="GO:0016887">
    <property type="term" value="F:ATP hydrolysis activity"/>
    <property type="evidence" value="ECO:0007669"/>
    <property type="project" value="InterPro"/>
</dbReference>
<accession>A0A0U3QMC6</accession>
<dbReference type="STRING" id="121292.AU252_05820"/>
<dbReference type="REBASE" id="136969">
    <property type="entry name" value="Asu51McrBC2P"/>
</dbReference>
<dbReference type="CDD" id="cd00009">
    <property type="entry name" value="AAA"/>
    <property type="match status" value="1"/>
</dbReference>
<organism evidence="3">
    <name type="scientific">Pseudarthrobacter sulfonivorans</name>
    <dbReference type="NCBI Taxonomy" id="121292"/>
    <lineage>
        <taxon>Bacteria</taxon>
        <taxon>Bacillati</taxon>
        <taxon>Actinomycetota</taxon>
        <taxon>Actinomycetes</taxon>
        <taxon>Micrococcales</taxon>
        <taxon>Micrococcaceae</taxon>
        <taxon>Pseudarthrobacter</taxon>
    </lineage>
</organism>
<dbReference type="InterPro" id="IPR027417">
    <property type="entry name" value="P-loop_NTPase"/>
</dbReference>
<dbReference type="PANTHER" id="PTHR37291:SF1">
    <property type="entry name" value="TYPE IV METHYL-DIRECTED RESTRICTION ENZYME ECOKMCRB SUBUNIT"/>
    <property type="match status" value="1"/>
</dbReference>
<evidence type="ECO:0000256" key="1">
    <source>
        <dbReference type="SAM" id="Coils"/>
    </source>
</evidence>
<gene>
    <name evidence="3" type="ORF">AU252_05820</name>
</gene>
<dbReference type="EMBL" id="CP013747">
    <property type="protein sequence ID" value="ALV40741.1"/>
    <property type="molecule type" value="Genomic_DNA"/>
</dbReference>
<feature type="domain" description="AAA+ ATPase" evidence="2">
    <location>
        <begin position="484"/>
        <end position="652"/>
    </location>
</feature>
<keyword evidence="1" id="KW-0175">Coiled coil</keyword>
<dbReference type="InterPro" id="IPR052934">
    <property type="entry name" value="Methyl-DNA_Rec/Restrict_Enz"/>
</dbReference>
<dbReference type="InterPro" id="IPR011704">
    <property type="entry name" value="ATPase_dyneun-rel_AAA"/>
</dbReference>
<evidence type="ECO:0000313" key="3">
    <source>
        <dbReference type="EMBL" id="ALV40741.1"/>
    </source>
</evidence>
<dbReference type="Pfam" id="PF07728">
    <property type="entry name" value="AAA_5"/>
    <property type="match status" value="1"/>
</dbReference>
<evidence type="ECO:0000259" key="2">
    <source>
        <dbReference type="SMART" id="SM00382"/>
    </source>
</evidence>
<reference evidence="3 4" key="1">
    <citation type="submission" date="2015-12" db="EMBL/GenBank/DDBJ databases">
        <authorList>
            <person name="Shamseldin A."/>
            <person name="Moawad H."/>
            <person name="Abd El-Rahim W.M."/>
            <person name="Sadowsky M.J."/>
        </authorList>
    </citation>
    <scope>NUCLEOTIDE SEQUENCE [LARGE SCALE GENOMIC DNA]</scope>
    <source>
        <strain evidence="3 4">Ar51</strain>
    </source>
</reference>
<dbReference type="AlphaFoldDB" id="A0A0U3QMC6"/>
<dbReference type="InterPro" id="IPR003593">
    <property type="entry name" value="AAA+_ATPase"/>
</dbReference>
<sequence>MTPNPKTAMHRALGVSKEIEDAAWFVLGPGLQGKPSALDGKTLTWTAEAAAELLERLDRGAADAKAPMMTNLRQNLEDASREAKQLAVELLFLQSLPLAHEVKSLKVKRARVAEAASWLETALEPPLELPEELYKGMTDHGVIRDRTAEFNWTIWDHLKWLCRFVQHVDQQIPAAITKALKDPLKFHELAAGTPADQPAIRRSIEYLAWPSYFEPVVADVERQEIRDAFASLVGGAKGDSDEEITADINRIRLHLDEQAGQRIDWYARQLVSQWRKVGDPGRRAWLLRTHSDNADLLTAWQDEEKVTLDVEHLRHLDPGVTAGLVQHAVDEDYKHLGYVEREDTKTAVFAFLTVMKPGDLVLFQHAGTVRLGVVLGEPEHNDDNRRLRRKVRWLDDDGHAAADLPRHVQRQLATSGIVVDVTRVVQALQALVPAEAEPEDDDADAPAAVVPPVQEGFRPLSRDFADSLHMDLEPLQEIAELLEENRQLVLYGPPGTGKTYLAKHLAAELAQDSTDERVKLVQFHPSYAYEDFFEGYRPDKTDEGQVSFKLVAGPLRRLAEEAAKPGNEKKPYFLIIDEMNRANLAKVFGELYFLLEYRDDRIYLQYSPNEPFTLPDNLYIIGTMNTADRSIAMMDAAIRRRFAFIELHPQTEPVKGSLLRFLQVRDLDTTPALLLDALNAAIDEWDRDLMIGPSYFMKTAAQTPGGLRRIWKYELMPLLEEHYHGQLTRAQLEERFGLEQLLGRLVTS</sequence>
<dbReference type="GO" id="GO:0005524">
    <property type="term" value="F:ATP binding"/>
    <property type="evidence" value="ECO:0007669"/>
    <property type="project" value="InterPro"/>
</dbReference>
<proteinExistence type="predicted"/>
<dbReference type="KEGG" id="psul:AU252_05820"/>